<dbReference type="EMBL" id="FKIF01000008">
    <property type="protein sequence ID" value="SAI73177.1"/>
    <property type="molecule type" value="Genomic_DNA"/>
</dbReference>
<evidence type="ECO:0000256" key="1">
    <source>
        <dbReference type="ARBA" id="ARBA00004370"/>
    </source>
</evidence>
<organism evidence="6 7">
    <name type="scientific">Bordetella ansorpii</name>
    <dbReference type="NCBI Taxonomy" id="288768"/>
    <lineage>
        <taxon>Bacteria</taxon>
        <taxon>Pseudomonadati</taxon>
        <taxon>Pseudomonadota</taxon>
        <taxon>Betaproteobacteria</taxon>
        <taxon>Burkholderiales</taxon>
        <taxon>Alcaligenaceae</taxon>
        <taxon>Bordetella</taxon>
    </lineage>
</organism>
<evidence type="ECO:0000256" key="5">
    <source>
        <dbReference type="SAM" id="Phobius"/>
    </source>
</evidence>
<reference evidence="6 7" key="1">
    <citation type="submission" date="2016-04" db="EMBL/GenBank/DDBJ databases">
        <authorList>
            <consortium name="Pathogen Informatics"/>
        </authorList>
    </citation>
    <scope>NUCLEOTIDE SEQUENCE [LARGE SCALE GENOMIC DNA]</scope>
    <source>
        <strain evidence="6 7">H050680373</strain>
    </source>
</reference>
<keyword evidence="4 5" id="KW-0472">Membrane</keyword>
<evidence type="ECO:0000313" key="6">
    <source>
        <dbReference type="EMBL" id="SAI73177.1"/>
    </source>
</evidence>
<protein>
    <submittedName>
        <fullName evidence="6">Type IV secretion system protein VirB3</fullName>
    </submittedName>
</protein>
<dbReference type="GO" id="GO:0016020">
    <property type="term" value="C:membrane"/>
    <property type="evidence" value="ECO:0007669"/>
    <property type="project" value="UniProtKB-SubCell"/>
</dbReference>
<name>A0A157SRW9_9BORD</name>
<evidence type="ECO:0000256" key="3">
    <source>
        <dbReference type="ARBA" id="ARBA00022989"/>
    </source>
</evidence>
<sequence length="121" mass="13616">MTPQIDHGHTDPAKSESAFPVFKGATRVPTIAGGVPTRPFIALVMVSAGLGMLSIYAWALIPALYPLMAIIAREDDRAFRIIELWLRTKAMNRNQRFWNGSTYTLLAYPRRPWTKARGTDR</sequence>
<feature type="transmembrane region" description="Helical" evidence="5">
    <location>
        <begin position="40"/>
        <end position="65"/>
    </location>
</feature>
<evidence type="ECO:0000313" key="7">
    <source>
        <dbReference type="Proteomes" id="UP000076848"/>
    </source>
</evidence>
<proteinExistence type="predicted"/>
<dbReference type="Pfam" id="PF05101">
    <property type="entry name" value="VirB3"/>
    <property type="match status" value="1"/>
</dbReference>
<accession>A0A157SRW9</accession>
<evidence type="ECO:0000256" key="4">
    <source>
        <dbReference type="ARBA" id="ARBA00023136"/>
    </source>
</evidence>
<evidence type="ECO:0000256" key="2">
    <source>
        <dbReference type="ARBA" id="ARBA00022692"/>
    </source>
</evidence>
<dbReference type="Proteomes" id="UP000076848">
    <property type="component" value="Unassembled WGS sequence"/>
</dbReference>
<keyword evidence="2 5" id="KW-0812">Transmembrane</keyword>
<dbReference type="InterPro" id="IPR007792">
    <property type="entry name" value="T4SS_VirB3/TrbD/AvhB"/>
</dbReference>
<dbReference type="RefSeq" id="WP_066132011.1">
    <property type="nucleotide sequence ID" value="NZ_FKIF01000008.1"/>
</dbReference>
<keyword evidence="7" id="KW-1185">Reference proteome</keyword>
<dbReference type="STRING" id="288768.SAMEA3906486_04514"/>
<keyword evidence="3 5" id="KW-1133">Transmembrane helix</keyword>
<gene>
    <name evidence="6" type="primary">virB3</name>
    <name evidence="6" type="ORF">SAMEA3906486_04514</name>
</gene>
<dbReference type="AlphaFoldDB" id="A0A157SRW9"/>
<dbReference type="OrthoDB" id="6624477at2"/>
<comment type="subcellular location">
    <subcellularLocation>
        <location evidence="1">Membrane</location>
    </subcellularLocation>
</comment>